<name>A0AAN8S4C6_9PEZI</name>
<sequence length="238" mass="27097">MKLPTIPYLCSLESYDRYFSSIRTPLQEFSKLRHSPQPGSTRLVKSSLKQTMATLKVSWATSKQPNKATITAKEAEDCSGWTVLGPNGDYPKPSIGGNIPPGREVIMLCLAYLHAIAIRKIRREFEDNYHYCMGISEAETGLGKPNMIKNRVCPQSATTAEIAKWLSSIPCTAVLRATDYQLGIDDWKRLIVFREYIEPIKDLSPECRLYVGVLDCGRMEKTWRRIFQYVIEDDFVFS</sequence>
<evidence type="ECO:0000313" key="1">
    <source>
        <dbReference type="EMBL" id="KAK6520305.1"/>
    </source>
</evidence>
<dbReference type="Proteomes" id="UP001307849">
    <property type="component" value="Unassembled WGS sequence"/>
</dbReference>
<protein>
    <submittedName>
        <fullName evidence="1">Uncharacterized protein</fullName>
    </submittedName>
</protein>
<evidence type="ECO:0000313" key="2">
    <source>
        <dbReference type="Proteomes" id="UP001307849"/>
    </source>
</evidence>
<dbReference type="AlphaFoldDB" id="A0AAN8S4C6"/>
<comment type="caution">
    <text evidence="1">The sequence shown here is derived from an EMBL/GenBank/DDBJ whole genome shotgun (WGS) entry which is preliminary data.</text>
</comment>
<dbReference type="EMBL" id="JAVHJM010000001">
    <property type="protein sequence ID" value="KAK6520305.1"/>
    <property type="molecule type" value="Genomic_DNA"/>
</dbReference>
<organism evidence="1 2">
    <name type="scientific">Arthrobotrys conoides</name>
    <dbReference type="NCBI Taxonomy" id="74498"/>
    <lineage>
        <taxon>Eukaryota</taxon>
        <taxon>Fungi</taxon>
        <taxon>Dikarya</taxon>
        <taxon>Ascomycota</taxon>
        <taxon>Pezizomycotina</taxon>
        <taxon>Orbiliomycetes</taxon>
        <taxon>Orbiliales</taxon>
        <taxon>Orbiliaceae</taxon>
        <taxon>Arthrobotrys</taxon>
    </lineage>
</organism>
<accession>A0AAN8S4C6</accession>
<reference evidence="1 2" key="1">
    <citation type="submission" date="2019-10" db="EMBL/GenBank/DDBJ databases">
        <authorList>
            <person name="Palmer J.M."/>
        </authorList>
    </citation>
    <scope>NUCLEOTIDE SEQUENCE [LARGE SCALE GENOMIC DNA]</scope>
    <source>
        <strain evidence="1 2">TWF506</strain>
    </source>
</reference>
<proteinExistence type="predicted"/>
<keyword evidence="2" id="KW-1185">Reference proteome</keyword>
<gene>
    <name evidence="1" type="ORF">TWF506_000581</name>
</gene>